<feature type="transmembrane region" description="Helical" evidence="1">
    <location>
        <begin position="24"/>
        <end position="43"/>
    </location>
</feature>
<evidence type="ECO:0000256" key="1">
    <source>
        <dbReference type="SAM" id="Phobius"/>
    </source>
</evidence>
<reference evidence="2 3" key="1">
    <citation type="submission" date="2023-11" db="EMBL/GenBank/DDBJ databases">
        <title>Description of Streptococcus dentalis sp. nov., Streptococcus gingivalis sp. nov., Streptococcus lingualis sp. nov. isolated from human oral cavity.</title>
        <authorList>
            <person name="Choi Y.S."/>
            <person name="Goo B.J."/>
            <person name="Bae J.W."/>
        </authorList>
    </citation>
    <scope>NUCLEOTIDE SEQUENCE [LARGE SCALE GENOMIC DNA]</scope>
    <source>
        <strain evidence="2 3">S5</strain>
    </source>
</reference>
<sequence length="124" mass="14768">MLKAYKKFWEGYADFTGYSTVSEYWWPHFIHLLITMPLFYALIQLQIDPNDVSAYQMIYSLRPLYSVFGLIIFLPSLTLSVRRLRDAGLHWLYLLVGLIPYVGWFFMLLFMILPTNRDKEVETD</sequence>
<dbReference type="RefSeq" id="WP_195529450.1">
    <property type="nucleotide sequence ID" value="NZ_CP139419.1"/>
</dbReference>
<keyword evidence="3" id="KW-1185">Reference proteome</keyword>
<dbReference type="EMBL" id="CP139419">
    <property type="protein sequence ID" value="WPS46082.1"/>
    <property type="molecule type" value="Genomic_DNA"/>
</dbReference>
<keyword evidence="1" id="KW-0472">Membrane</keyword>
<feature type="transmembrane region" description="Helical" evidence="1">
    <location>
        <begin position="64"/>
        <end position="84"/>
    </location>
</feature>
<evidence type="ECO:0000313" key="2">
    <source>
        <dbReference type="EMBL" id="WPS46082.1"/>
    </source>
</evidence>
<keyword evidence="1" id="KW-0812">Transmembrane</keyword>
<dbReference type="PANTHER" id="PTHR34980:SF2">
    <property type="entry name" value="INNER MEMBRANE PROTEIN YHAH-RELATED"/>
    <property type="match status" value="1"/>
</dbReference>
<keyword evidence="1" id="KW-1133">Transmembrane helix</keyword>
<dbReference type="Pfam" id="PF05656">
    <property type="entry name" value="DUF805"/>
    <property type="match status" value="1"/>
</dbReference>
<dbReference type="PANTHER" id="PTHR34980">
    <property type="entry name" value="INNER MEMBRANE PROTEIN-RELATED-RELATED"/>
    <property type="match status" value="1"/>
</dbReference>
<gene>
    <name evidence="2" type="ORF">SM123_05695</name>
</gene>
<feature type="transmembrane region" description="Helical" evidence="1">
    <location>
        <begin position="90"/>
        <end position="113"/>
    </location>
</feature>
<protein>
    <submittedName>
        <fullName evidence="2">DUF805 domain-containing protein</fullName>
    </submittedName>
</protein>
<name>A0ABZ0SQQ6_9STRE</name>
<proteinExistence type="predicted"/>
<dbReference type="InterPro" id="IPR008523">
    <property type="entry name" value="DUF805"/>
</dbReference>
<organism evidence="2 3">
    <name type="scientific">Streptococcus lingualis</name>
    <dbReference type="NCBI Taxonomy" id="3098076"/>
    <lineage>
        <taxon>Bacteria</taxon>
        <taxon>Bacillati</taxon>
        <taxon>Bacillota</taxon>
        <taxon>Bacilli</taxon>
        <taxon>Lactobacillales</taxon>
        <taxon>Streptococcaceae</taxon>
        <taxon>Streptococcus</taxon>
    </lineage>
</organism>
<evidence type="ECO:0000313" key="3">
    <source>
        <dbReference type="Proteomes" id="UP001327056"/>
    </source>
</evidence>
<dbReference type="Proteomes" id="UP001327056">
    <property type="component" value="Chromosome"/>
</dbReference>
<accession>A0ABZ0SQQ6</accession>